<evidence type="ECO:0000313" key="3">
    <source>
        <dbReference type="EMBL" id="KAK8835221.1"/>
    </source>
</evidence>
<keyword evidence="1" id="KW-0547">Nucleotide-binding</keyword>
<dbReference type="InterPro" id="IPR001806">
    <property type="entry name" value="Small_GTPase"/>
</dbReference>
<evidence type="ECO:0000256" key="1">
    <source>
        <dbReference type="ARBA" id="ARBA00022741"/>
    </source>
</evidence>
<name>A0ABR2GNI2_9EUKA</name>
<dbReference type="PANTHER" id="PTHR47977">
    <property type="entry name" value="RAS-RELATED PROTEIN RAB"/>
    <property type="match status" value="1"/>
</dbReference>
<comment type="caution">
    <text evidence="3">The sequence shown here is derived from an EMBL/GenBank/DDBJ whole genome shotgun (WGS) entry which is preliminary data.</text>
</comment>
<dbReference type="Pfam" id="PF00071">
    <property type="entry name" value="Ras"/>
    <property type="match status" value="1"/>
</dbReference>
<proteinExistence type="predicted"/>
<evidence type="ECO:0008006" key="6">
    <source>
        <dbReference type="Google" id="ProtNLM"/>
    </source>
</evidence>
<sequence length="202" mass="22628">MLVLGEDHERRKVVILGDTQVGKTCITNVMRGLPYKPDVPATIGVDYCSIDYKDTTSGNTITFDVYDTAGQEKFHSVTLNSLREAQIGLVVYDVTDRKSFEHVDEWSNKIIDGSGDSCIRFLIANKTDMKSKRVVKPEEGERKASNLGMKGFIEVSAKENINLTKLLQYMANEKTVPAPRKLEIAMSQSEEVEEKKKKCCGK</sequence>
<organism evidence="3 5">
    <name type="scientific">Tritrichomonas musculus</name>
    <dbReference type="NCBI Taxonomy" id="1915356"/>
    <lineage>
        <taxon>Eukaryota</taxon>
        <taxon>Metamonada</taxon>
        <taxon>Parabasalia</taxon>
        <taxon>Tritrichomonadida</taxon>
        <taxon>Tritrichomonadidae</taxon>
        <taxon>Tritrichomonas</taxon>
    </lineage>
</organism>
<dbReference type="EMBL" id="JAPFFF010000018">
    <property type="protein sequence ID" value="KAK8860687.1"/>
    <property type="molecule type" value="Genomic_DNA"/>
</dbReference>
<dbReference type="SMART" id="SM00175">
    <property type="entry name" value="RAB"/>
    <property type="match status" value="1"/>
</dbReference>
<dbReference type="NCBIfam" id="TIGR00231">
    <property type="entry name" value="small_GTP"/>
    <property type="match status" value="1"/>
</dbReference>
<protein>
    <recommendedName>
        <fullName evidence="6">Small GTP-binding protein</fullName>
    </recommendedName>
</protein>
<gene>
    <name evidence="4" type="ORF">M9Y10_012352</name>
    <name evidence="3" type="ORF">M9Y10_017073</name>
</gene>
<dbReference type="Proteomes" id="UP001470230">
    <property type="component" value="Unassembled WGS sequence"/>
</dbReference>
<keyword evidence="5" id="KW-1185">Reference proteome</keyword>
<dbReference type="SMART" id="SM00173">
    <property type="entry name" value="RAS"/>
    <property type="match status" value="1"/>
</dbReference>
<dbReference type="SUPFAM" id="SSF52540">
    <property type="entry name" value="P-loop containing nucleoside triphosphate hydrolases"/>
    <property type="match status" value="1"/>
</dbReference>
<dbReference type="PROSITE" id="PS51419">
    <property type="entry name" value="RAB"/>
    <property type="match status" value="1"/>
</dbReference>
<dbReference type="CDD" id="cd00154">
    <property type="entry name" value="Rab"/>
    <property type="match status" value="1"/>
</dbReference>
<dbReference type="PRINTS" id="PR00449">
    <property type="entry name" value="RASTRNSFRMNG"/>
</dbReference>
<accession>A0ABR2GNI2</accession>
<dbReference type="PROSITE" id="PS51421">
    <property type="entry name" value="RAS"/>
    <property type="match status" value="1"/>
</dbReference>
<dbReference type="InterPro" id="IPR027417">
    <property type="entry name" value="P-loop_NTPase"/>
</dbReference>
<dbReference type="InterPro" id="IPR005225">
    <property type="entry name" value="Small_GTP-bd"/>
</dbReference>
<dbReference type="SMART" id="SM00174">
    <property type="entry name" value="RHO"/>
    <property type="match status" value="1"/>
</dbReference>
<dbReference type="Gene3D" id="3.40.50.300">
    <property type="entry name" value="P-loop containing nucleotide triphosphate hydrolases"/>
    <property type="match status" value="1"/>
</dbReference>
<dbReference type="SMART" id="SM00176">
    <property type="entry name" value="RAN"/>
    <property type="match status" value="1"/>
</dbReference>
<evidence type="ECO:0000313" key="5">
    <source>
        <dbReference type="Proteomes" id="UP001470230"/>
    </source>
</evidence>
<dbReference type="InterPro" id="IPR050227">
    <property type="entry name" value="Rab"/>
</dbReference>
<evidence type="ECO:0000256" key="2">
    <source>
        <dbReference type="ARBA" id="ARBA00023134"/>
    </source>
</evidence>
<keyword evidence="2" id="KW-0342">GTP-binding</keyword>
<evidence type="ECO:0000313" key="4">
    <source>
        <dbReference type="EMBL" id="KAK8860687.1"/>
    </source>
</evidence>
<dbReference type="EMBL" id="JAPFFF010000207">
    <property type="protein sequence ID" value="KAK8835221.1"/>
    <property type="molecule type" value="Genomic_DNA"/>
</dbReference>
<reference evidence="3 5" key="1">
    <citation type="submission" date="2024-04" db="EMBL/GenBank/DDBJ databases">
        <title>Tritrichomonas musculus Genome.</title>
        <authorList>
            <person name="Alves-Ferreira E."/>
            <person name="Grigg M."/>
            <person name="Lorenzi H."/>
            <person name="Galac M."/>
        </authorList>
    </citation>
    <scope>NUCLEOTIDE SEQUENCE [LARGE SCALE GENOMIC DNA]</scope>
    <source>
        <strain evidence="3 5">EAF2021</strain>
    </source>
</reference>